<name>A0ABW7D1W7_9GAMM</name>
<gene>
    <name evidence="2" type="ORF">ACEU0G_001077</name>
</gene>
<accession>A0ABW7D1W7</accession>
<evidence type="ECO:0000313" key="2">
    <source>
        <dbReference type="EMBL" id="MFG6111187.1"/>
    </source>
</evidence>
<organism evidence="2 3">
    <name type="scientific">Stenotrophomonas nematodicola</name>
    <dbReference type="NCBI Taxonomy" id="2656746"/>
    <lineage>
        <taxon>Bacteria</taxon>
        <taxon>Pseudomonadati</taxon>
        <taxon>Pseudomonadota</taxon>
        <taxon>Gammaproteobacteria</taxon>
        <taxon>Lysobacterales</taxon>
        <taxon>Lysobacteraceae</taxon>
        <taxon>Stenotrophomonas</taxon>
    </lineage>
</organism>
<proteinExistence type="predicted"/>
<dbReference type="Proteomes" id="UP001605261">
    <property type="component" value="Unassembled WGS sequence"/>
</dbReference>
<dbReference type="RefSeq" id="WP_394164553.1">
    <property type="nucleotide sequence ID" value="NZ_JBHGCJ010000018.1"/>
</dbReference>
<sequence>MHHIPDQIALRLGYLNILQGIINRLAGSASTMKAGNVAVMTALLACSLGERVQFHWALFIVPGALFMVFHAYFLQQERAFIALYNHAADQPLAETLGLRIDVARLSRMREPLWTVLCRPAVLAFHSALVAACIVIVLAARGQC</sequence>
<evidence type="ECO:0000313" key="3">
    <source>
        <dbReference type="Proteomes" id="UP001605261"/>
    </source>
</evidence>
<comment type="caution">
    <text evidence="2">The sequence shown here is derived from an EMBL/GenBank/DDBJ whole genome shotgun (WGS) entry which is preliminary data.</text>
</comment>
<protein>
    <recommendedName>
        <fullName evidence="4">Transmembrane protein</fullName>
    </recommendedName>
</protein>
<reference evidence="2 3" key="1">
    <citation type="submission" date="2024-09" db="EMBL/GenBank/DDBJ databases">
        <authorList>
            <consortium name="All-Russian atlas of soil microorganisms"/>
            <consortium name="as a basis for the search for new antimicrobial producers and enzymes with unique properties"/>
            <person name="Sokolova E.A."/>
            <person name="Voronina E.N."/>
        </authorList>
    </citation>
    <scope>NUCLEOTIDE SEQUENCE [LARGE SCALE GENOMIC DNA]</scope>
    <source>
        <strain evidence="2 3">AF-22b-331.1</strain>
    </source>
</reference>
<evidence type="ECO:0008006" key="4">
    <source>
        <dbReference type="Google" id="ProtNLM"/>
    </source>
</evidence>
<evidence type="ECO:0000256" key="1">
    <source>
        <dbReference type="SAM" id="Phobius"/>
    </source>
</evidence>
<feature type="transmembrane region" description="Helical" evidence="1">
    <location>
        <begin position="115"/>
        <end position="139"/>
    </location>
</feature>
<keyword evidence="3" id="KW-1185">Reference proteome</keyword>
<dbReference type="EMBL" id="JBHGCJ010000018">
    <property type="protein sequence ID" value="MFG6111187.1"/>
    <property type="molecule type" value="Genomic_DNA"/>
</dbReference>
<keyword evidence="1" id="KW-0472">Membrane</keyword>
<keyword evidence="1" id="KW-1133">Transmembrane helix</keyword>
<feature type="transmembrane region" description="Helical" evidence="1">
    <location>
        <begin position="54"/>
        <end position="74"/>
    </location>
</feature>
<keyword evidence="1" id="KW-0812">Transmembrane</keyword>